<protein>
    <recommendedName>
        <fullName evidence="2">SnoaL-like domain-containing protein</fullName>
    </recommendedName>
</protein>
<feature type="region of interest" description="Disordered" evidence="1">
    <location>
        <begin position="1"/>
        <end position="23"/>
    </location>
</feature>
<dbReference type="EMBL" id="BLZA01000028">
    <property type="protein sequence ID" value="GHJ88085.1"/>
    <property type="molecule type" value="Genomic_DNA"/>
</dbReference>
<dbReference type="Proteomes" id="UP000620104">
    <property type="component" value="Unassembled WGS sequence"/>
</dbReference>
<comment type="caution">
    <text evidence="3">The sequence shown here is derived from an EMBL/GenBank/DDBJ whole genome shotgun (WGS) entry which is preliminary data.</text>
</comment>
<sequence>MSVDLHSLPEGSRPGNAIRNNGPDDLALQRFKLRELAEGWPMYRDAREWENFQSLFDKEAFVYTTWTGRTPISAFITASQKGMDNGAFIMHRIHGSSVDITPDGSRAVVKMKASITQRFSLPPEGFEADAESDCRFCMFFHRNASTNSEWKVKYVRHFYDKDKLIPVDPRKIPSIDDALLDSFPVGYRYLAYCQQTVMGVKVKTDMPGHRGEEHDRLLWQCKQWLDGEDVEI</sequence>
<proteinExistence type="predicted"/>
<evidence type="ECO:0000313" key="4">
    <source>
        <dbReference type="Proteomes" id="UP000620104"/>
    </source>
</evidence>
<evidence type="ECO:0000313" key="3">
    <source>
        <dbReference type="EMBL" id="GHJ88085.1"/>
    </source>
</evidence>
<keyword evidence="4" id="KW-1185">Reference proteome</keyword>
<organism evidence="3 4">
    <name type="scientific">Naganishia liquefaciens</name>
    <dbReference type="NCBI Taxonomy" id="104408"/>
    <lineage>
        <taxon>Eukaryota</taxon>
        <taxon>Fungi</taxon>
        <taxon>Dikarya</taxon>
        <taxon>Basidiomycota</taxon>
        <taxon>Agaricomycotina</taxon>
        <taxon>Tremellomycetes</taxon>
        <taxon>Filobasidiales</taxon>
        <taxon>Filobasidiaceae</taxon>
        <taxon>Naganishia</taxon>
    </lineage>
</organism>
<evidence type="ECO:0000256" key="1">
    <source>
        <dbReference type="SAM" id="MobiDB-lite"/>
    </source>
</evidence>
<gene>
    <name evidence="3" type="ORF">NliqN6_4487</name>
</gene>
<evidence type="ECO:0000259" key="2">
    <source>
        <dbReference type="Pfam" id="PF13577"/>
    </source>
</evidence>
<feature type="domain" description="SnoaL-like" evidence="2">
    <location>
        <begin position="30"/>
        <end position="155"/>
    </location>
</feature>
<dbReference type="SUPFAM" id="SSF54427">
    <property type="entry name" value="NTF2-like"/>
    <property type="match status" value="1"/>
</dbReference>
<dbReference type="Pfam" id="PF13577">
    <property type="entry name" value="SnoaL_4"/>
    <property type="match status" value="1"/>
</dbReference>
<name>A0A8H3TVN9_9TREE</name>
<accession>A0A8H3TVN9</accession>
<dbReference type="AlphaFoldDB" id="A0A8H3TVN9"/>
<dbReference type="InterPro" id="IPR037401">
    <property type="entry name" value="SnoaL-like"/>
</dbReference>
<dbReference type="InterPro" id="IPR032710">
    <property type="entry name" value="NTF2-like_dom_sf"/>
</dbReference>
<dbReference type="Gene3D" id="3.10.450.50">
    <property type="match status" value="1"/>
</dbReference>
<dbReference type="OrthoDB" id="2533647at2759"/>
<reference evidence="3" key="1">
    <citation type="submission" date="2020-07" db="EMBL/GenBank/DDBJ databases">
        <title>Draft Genome Sequence of a Deep-Sea Yeast, Naganishia (Cryptococcus) liquefaciens strain N6.</title>
        <authorList>
            <person name="Han Y.W."/>
            <person name="Kajitani R."/>
            <person name="Morimoto H."/>
            <person name="Parhat M."/>
            <person name="Tsubouchi H."/>
            <person name="Bakenova O."/>
            <person name="Ogata M."/>
            <person name="Argunhan B."/>
            <person name="Aoki R."/>
            <person name="Kajiwara S."/>
            <person name="Itoh T."/>
            <person name="Iwasaki H."/>
        </authorList>
    </citation>
    <scope>NUCLEOTIDE SEQUENCE</scope>
    <source>
        <strain evidence="3">N6</strain>
    </source>
</reference>